<dbReference type="FunFam" id="1.20.1250.40:FF:000002">
    <property type="entry name" value="DNA-directed RNA polymerase III subunit RPC9"/>
    <property type="match status" value="1"/>
</dbReference>
<feature type="domain" description="RNA polymerase Rpb4/RPC9 core" evidence="14">
    <location>
        <begin position="3"/>
        <end position="125"/>
    </location>
</feature>
<evidence type="ECO:0000313" key="15">
    <source>
        <dbReference type="EMBL" id="CAH1775489.1"/>
    </source>
</evidence>
<evidence type="ECO:0000256" key="1">
    <source>
        <dbReference type="ARBA" id="ARBA00004123"/>
    </source>
</evidence>
<dbReference type="GO" id="GO:0006384">
    <property type="term" value="P:transcription initiation at RNA polymerase III promoter"/>
    <property type="evidence" value="ECO:0007669"/>
    <property type="project" value="InterPro"/>
</dbReference>
<dbReference type="GO" id="GO:0000166">
    <property type="term" value="F:nucleotide binding"/>
    <property type="evidence" value="ECO:0007669"/>
    <property type="project" value="InterPro"/>
</dbReference>
<dbReference type="PANTHER" id="PTHR15561">
    <property type="entry name" value="CALCITONIN GENE-RELATED PEPTIDE-RECEPTOR COMPONENT PROTEIN"/>
    <property type="match status" value="1"/>
</dbReference>
<dbReference type="Pfam" id="PF03874">
    <property type="entry name" value="RNA_pol_Rpb4"/>
    <property type="match status" value="1"/>
</dbReference>
<evidence type="ECO:0000256" key="11">
    <source>
        <dbReference type="ARBA" id="ARBA00044007"/>
    </source>
</evidence>
<comment type="caution">
    <text evidence="15">The sequence shown here is derived from an EMBL/GenBank/DDBJ whole genome shotgun (WGS) entry which is preliminary data.</text>
</comment>
<keyword evidence="5" id="KW-1003">Cell membrane</keyword>
<sequence>MDIVKENAGMLSNMEVYTLLTELQAGQNGQKKPNKFQQNLATISYEAVKYLENTPCKDQTTEIVANFMKALAPFKLTKAEKLQLLNHRPTSAVEIQLLVEESEERLTEAQIEQLLDVIVEHLGSDPEPEEEAMEDEAS</sequence>
<comment type="similarity">
    <text evidence="3">Belongs to the eukaryotic RPC9 RNA polymerase subunit family.</text>
</comment>
<comment type="function">
    <text evidence="12">DNA-dependent RNA polymerase catalyzes the transcription of DNA into RNA using the four ribonucleoside triphosphates as substrates. Specific peripheric component of RNA polymerase III (Pol III) which synthesizes small non-coding RNAs including 5S rRNA, snRNAs, tRNAs and miRNAs from at least 500 distinct genomic loci. With POLR3H/RPC8 forms a mobile stalk that protrudes from Pol III core and functions primarily in transcription initiation. Pol III plays a key role in sensing and limiting infection by intracellular bacteria and DNA viruses. Acts as nuclear and cytosolic DNA sensor involved in innate immune response. Can sense non-self dsDNA that serves as template for transcription into dsRNA. The non-self RNA polymerase III transcripts, such as Epstein-Barr virus-encoded RNAs (EBERs) induce type I interferon and NF-kappa-B through the RIG-I pathway.</text>
</comment>
<evidence type="ECO:0000256" key="3">
    <source>
        <dbReference type="ARBA" id="ARBA00006898"/>
    </source>
</evidence>
<comment type="subunit">
    <text evidence="11">Component of the RNA polymerase III complex consisting of 17 subunits: a ten-subunit horseshoe-shaped catalytic core composed of POLR3A/RPC1, POLR3B/RPC2, POLR1C/RPAC1, POLR1D/RPAC2, POLR3K/RPC10, POLR2E/RPABC1, POLR2F/RPABC2, POLR2H/RPABC3, POLR2K/RPABC4 and POLR2L/RPABC5; a mobile stalk composed of two subunits POLR3H/RPC8 and CRCP/RPC9, protruding from the core and functioning primarily in transcription initiation; and additional subunits homologous to general transcription factors of the RNA polymerase II machinery, POLR3C/RPC3-POLR3F/RPC6-POLR3G/RPC7 heterotrimer required for transcription initiation and POLR3D/RPC4-POLR3E/RPC5 heterodimer involved in both transcription initiation and termination.</text>
</comment>
<evidence type="ECO:0000256" key="5">
    <source>
        <dbReference type="ARBA" id="ARBA00022475"/>
    </source>
</evidence>
<dbReference type="OrthoDB" id="1746530at2759"/>
<accession>A0A8S4N4Z2</accession>
<evidence type="ECO:0000256" key="2">
    <source>
        <dbReference type="ARBA" id="ARBA00004413"/>
    </source>
</evidence>
<dbReference type="Proteomes" id="UP000749559">
    <property type="component" value="Unassembled WGS sequence"/>
</dbReference>
<keyword evidence="6" id="KW-0240">DNA-directed RNA polymerase</keyword>
<dbReference type="GO" id="GO:0005666">
    <property type="term" value="C:RNA polymerase III complex"/>
    <property type="evidence" value="ECO:0007669"/>
    <property type="project" value="InterPro"/>
</dbReference>
<protein>
    <recommendedName>
        <fullName evidence="4">DNA-directed RNA polymerase III subunit RPC9</fullName>
    </recommendedName>
    <alternativeName>
        <fullName evidence="13">DNA-directed RNA polymerase III subunit rpc9</fullName>
    </alternativeName>
</protein>
<keyword evidence="8" id="KW-0804">Transcription</keyword>
<comment type="subcellular location">
    <subcellularLocation>
        <location evidence="2">Cell membrane</location>
        <topology evidence="2">Peripheral membrane protein</topology>
        <orientation evidence="2">Cytoplasmic side</orientation>
    </subcellularLocation>
    <subcellularLocation>
        <location evidence="1">Nucleus</location>
    </subcellularLocation>
</comment>
<dbReference type="InterPro" id="IPR038846">
    <property type="entry name" value="RPC9"/>
</dbReference>
<keyword evidence="9" id="KW-0539">Nucleus</keyword>
<dbReference type="AlphaFoldDB" id="A0A8S4N4Z2"/>
<proteinExistence type="inferred from homology"/>
<dbReference type="InterPro" id="IPR038324">
    <property type="entry name" value="Rpb4/RPC9_sf"/>
</dbReference>
<evidence type="ECO:0000256" key="8">
    <source>
        <dbReference type="ARBA" id="ARBA00023163"/>
    </source>
</evidence>
<dbReference type="GO" id="GO:0005886">
    <property type="term" value="C:plasma membrane"/>
    <property type="evidence" value="ECO:0007669"/>
    <property type="project" value="UniProtKB-SubCell"/>
</dbReference>
<evidence type="ECO:0000256" key="4">
    <source>
        <dbReference type="ARBA" id="ARBA00016672"/>
    </source>
</evidence>
<evidence type="ECO:0000256" key="10">
    <source>
        <dbReference type="ARBA" id="ARBA00043924"/>
    </source>
</evidence>
<reference evidence="15" key="1">
    <citation type="submission" date="2022-03" db="EMBL/GenBank/DDBJ databases">
        <authorList>
            <person name="Martin C."/>
        </authorList>
    </citation>
    <scope>NUCLEOTIDE SEQUENCE</scope>
</reference>
<dbReference type="PANTHER" id="PTHR15561:SF0">
    <property type="entry name" value="DNA-DIRECTED RNA POLYMERASE III SUBUNIT RPC9"/>
    <property type="match status" value="1"/>
</dbReference>
<evidence type="ECO:0000259" key="14">
    <source>
        <dbReference type="SMART" id="SM00657"/>
    </source>
</evidence>
<evidence type="ECO:0000256" key="13">
    <source>
        <dbReference type="ARBA" id="ARBA00073026"/>
    </source>
</evidence>
<evidence type="ECO:0000256" key="7">
    <source>
        <dbReference type="ARBA" id="ARBA00023136"/>
    </source>
</evidence>
<dbReference type="InterPro" id="IPR005574">
    <property type="entry name" value="Rpb4/RPC9"/>
</dbReference>
<dbReference type="SMART" id="SM00657">
    <property type="entry name" value="RPOL4c"/>
    <property type="match status" value="1"/>
</dbReference>
<organism evidence="15 16">
    <name type="scientific">Owenia fusiformis</name>
    <name type="common">Polychaete worm</name>
    <dbReference type="NCBI Taxonomy" id="6347"/>
    <lineage>
        <taxon>Eukaryota</taxon>
        <taxon>Metazoa</taxon>
        <taxon>Spiralia</taxon>
        <taxon>Lophotrochozoa</taxon>
        <taxon>Annelida</taxon>
        <taxon>Polychaeta</taxon>
        <taxon>Sedentaria</taxon>
        <taxon>Canalipalpata</taxon>
        <taxon>Sabellida</taxon>
        <taxon>Oweniida</taxon>
        <taxon>Oweniidae</taxon>
        <taxon>Owenia</taxon>
    </lineage>
</organism>
<name>A0A8S4N4Z2_OWEFU</name>
<gene>
    <name evidence="15" type="ORF">OFUS_LOCUS2786</name>
</gene>
<dbReference type="Gene3D" id="1.20.1250.40">
    <property type="match status" value="1"/>
</dbReference>
<comment type="function">
    <text evidence="10">Accessory protein for the calcitonin gene-related peptide (CGRP) receptor. It modulates CGRP responsiveness in a variety of tissues.</text>
</comment>
<dbReference type="EMBL" id="CAIIXF020000001">
    <property type="protein sequence ID" value="CAH1775489.1"/>
    <property type="molecule type" value="Genomic_DNA"/>
</dbReference>
<keyword evidence="16" id="KW-1185">Reference proteome</keyword>
<evidence type="ECO:0000256" key="9">
    <source>
        <dbReference type="ARBA" id="ARBA00023242"/>
    </source>
</evidence>
<evidence type="ECO:0000256" key="6">
    <source>
        <dbReference type="ARBA" id="ARBA00022478"/>
    </source>
</evidence>
<dbReference type="InterPro" id="IPR010997">
    <property type="entry name" value="HRDC-like_sf"/>
</dbReference>
<keyword evidence="7" id="KW-0472">Membrane</keyword>
<dbReference type="InterPro" id="IPR006590">
    <property type="entry name" value="RNA_pol_Rpb4/RPC9_core"/>
</dbReference>
<evidence type="ECO:0000256" key="12">
    <source>
        <dbReference type="ARBA" id="ARBA00045808"/>
    </source>
</evidence>
<dbReference type="SUPFAM" id="SSF47819">
    <property type="entry name" value="HRDC-like"/>
    <property type="match status" value="1"/>
</dbReference>
<evidence type="ECO:0000313" key="16">
    <source>
        <dbReference type="Proteomes" id="UP000749559"/>
    </source>
</evidence>